<feature type="compositionally biased region" description="Low complexity" evidence="1">
    <location>
        <begin position="94"/>
        <end position="121"/>
    </location>
</feature>
<keyword evidence="3" id="KW-1185">Reference proteome</keyword>
<dbReference type="AlphaFoldDB" id="A0A3L6P9L7"/>
<dbReference type="EMBL" id="PQIB02000427">
    <property type="protein sequence ID" value="RLM50380.1"/>
    <property type="molecule type" value="Genomic_DNA"/>
</dbReference>
<evidence type="ECO:0000313" key="3">
    <source>
        <dbReference type="Proteomes" id="UP000275267"/>
    </source>
</evidence>
<evidence type="ECO:0000313" key="2">
    <source>
        <dbReference type="EMBL" id="RLM50380.1"/>
    </source>
</evidence>
<feature type="compositionally biased region" description="Basic residues" evidence="1">
    <location>
        <begin position="135"/>
        <end position="153"/>
    </location>
</feature>
<organism evidence="2 3">
    <name type="scientific">Panicum miliaceum</name>
    <name type="common">Proso millet</name>
    <name type="synonym">Broomcorn millet</name>
    <dbReference type="NCBI Taxonomy" id="4540"/>
    <lineage>
        <taxon>Eukaryota</taxon>
        <taxon>Viridiplantae</taxon>
        <taxon>Streptophyta</taxon>
        <taxon>Embryophyta</taxon>
        <taxon>Tracheophyta</taxon>
        <taxon>Spermatophyta</taxon>
        <taxon>Magnoliopsida</taxon>
        <taxon>Liliopsida</taxon>
        <taxon>Poales</taxon>
        <taxon>Poaceae</taxon>
        <taxon>PACMAD clade</taxon>
        <taxon>Panicoideae</taxon>
        <taxon>Panicodae</taxon>
        <taxon>Paniceae</taxon>
        <taxon>Panicinae</taxon>
        <taxon>Panicum</taxon>
        <taxon>Panicum sect. Panicum</taxon>
    </lineage>
</organism>
<reference evidence="3" key="1">
    <citation type="journal article" date="2019" name="Nat. Commun.">
        <title>The genome of broomcorn millet.</title>
        <authorList>
            <person name="Zou C."/>
            <person name="Miki D."/>
            <person name="Li D."/>
            <person name="Tang Q."/>
            <person name="Xiao L."/>
            <person name="Rajput S."/>
            <person name="Deng P."/>
            <person name="Jia W."/>
            <person name="Huang R."/>
            <person name="Zhang M."/>
            <person name="Sun Y."/>
            <person name="Hu J."/>
            <person name="Fu X."/>
            <person name="Schnable P.S."/>
            <person name="Li F."/>
            <person name="Zhang H."/>
            <person name="Feng B."/>
            <person name="Zhu X."/>
            <person name="Liu R."/>
            <person name="Schnable J.C."/>
            <person name="Zhu J.-K."/>
            <person name="Zhang H."/>
        </authorList>
    </citation>
    <scope>NUCLEOTIDE SEQUENCE [LARGE SCALE GENOMIC DNA]</scope>
</reference>
<proteinExistence type="predicted"/>
<gene>
    <name evidence="2" type="ORF">C2845_PMPSC048891</name>
</gene>
<comment type="caution">
    <text evidence="2">The sequence shown here is derived from an EMBL/GenBank/DDBJ whole genome shotgun (WGS) entry which is preliminary data.</text>
</comment>
<evidence type="ECO:0000256" key="1">
    <source>
        <dbReference type="SAM" id="MobiDB-lite"/>
    </source>
</evidence>
<feature type="region of interest" description="Disordered" evidence="1">
    <location>
        <begin position="47"/>
        <end position="173"/>
    </location>
</feature>
<dbReference type="Proteomes" id="UP000275267">
    <property type="component" value="Unassembled WGS sequence"/>
</dbReference>
<feature type="compositionally biased region" description="Low complexity" evidence="1">
    <location>
        <begin position="18"/>
        <end position="35"/>
    </location>
</feature>
<protein>
    <submittedName>
        <fullName evidence="2">Uncharacterized protein</fullName>
    </submittedName>
</protein>
<feature type="compositionally biased region" description="Pro residues" evidence="1">
    <location>
        <begin position="124"/>
        <end position="134"/>
    </location>
</feature>
<name>A0A3L6P9L7_PANMI</name>
<feature type="region of interest" description="Disordered" evidence="1">
    <location>
        <begin position="1"/>
        <end position="35"/>
    </location>
</feature>
<accession>A0A3L6P9L7</accession>
<sequence>MRAAVHSSHRPWRSRPFAASQGAPASARAGQGARGVCAAVKGTPVSLPSVSASAGLGDPTSAPPAMASASAPRDHRLRAAGLGAAAPEDPAFTRPAWASAASARPAWASAASARPARGSRGLYAPPPQEPLPPRRWPRGCRPRNPRPPPRGRPRGSCGLWAADLWPTGGRREQ</sequence>